<dbReference type="GO" id="GO:0006995">
    <property type="term" value="P:cellular response to nitrogen starvation"/>
    <property type="evidence" value="ECO:0007669"/>
    <property type="project" value="TreeGrafter"/>
</dbReference>
<keyword evidence="5" id="KW-1185">Reference proteome</keyword>
<feature type="domain" description="Atg6 BARA" evidence="3">
    <location>
        <begin position="170"/>
        <end position="335"/>
    </location>
</feature>
<dbReference type="GO" id="GO:0045324">
    <property type="term" value="P:late endosome to vacuole transport"/>
    <property type="evidence" value="ECO:0007669"/>
    <property type="project" value="TreeGrafter"/>
</dbReference>
<dbReference type="Gene3D" id="1.10.418.40">
    <property type="entry name" value="Autophagy protein 6/Beclin 1"/>
    <property type="match status" value="1"/>
</dbReference>
<protein>
    <recommendedName>
        <fullName evidence="3">Atg6 BARA domain-containing protein</fullName>
    </recommendedName>
</protein>
<feature type="compositionally biased region" description="Low complexity" evidence="2">
    <location>
        <begin position="14"/>
        <end position="50"/>
    </location>
</feature>
<dbReference type="PANTHER" id="PTHR12768">
    <property type="entry name" value="BECLIN 1"/>
    <property type="match status" value="1"/>
</dbReference>
<dbReference type="InterPro" id="IPR007243">
    <property type="entry name" value="Atg6/Beclin"/>
</dbReference>
<dbReference type="PANTHER" id="PTHR12768:SF4">
    <property type="entry name" value="BECLIN-1"/>
    <property type="match status" value="1"/>
</dbReference>
<dbReference type="EMBL" id="BRXX01000388">
    <property type="protein sequence ID" value="GMI08793.1"/>
    <property type="molecule type" value="Genomic_DNA"/>
</dbReference>
<dbReference type="GO" id="GO:0043548">
    <property type="term" value="F:phosphatidylinositol 3-kinase binding"/>
    <property type="evidence" value="ECO:0007669"/>
    <property type="project" value="TreeGrafter"/>
</dbReference>
<evidence type="ECO:0000256" key="1">
    <source>
        <dbReference type="ARBA" id="ARBA00005965"/>
    </source>
</evidence>
<dbReference type="GO" id="GO:0000045">
    <property type="term" value="P:autophagosome assembly"/>
    <property type="evidence" value="ECO:0007669"/>
    <property type="project" value="TreeGrafter"/>
</dbReference>
<evidence type="ECO:0000313" key="5">
    <source>
        <dbReference type="Proteomes" id="UP001165160"/>
    </source>
</evidence>
<comment type="similarity">
    <text evidence="1">Belongs to the beclin family.</text>
</comment>
<name>A0A9W7CHK2_9STRA</name>
<evidence type="ECO:0000256" key="2">
    <source>
        <dbReference type="SAM" id="MobiDB-lite"/>
    </source>
</evidence>
<dbReference type="Pfam" id="PF04111">
    <property type="entry name" value="APG6"/>
    <property type="match status" value="1"/>
</dbReference>
<dbReference type="GO" id="GO:0034271">
    <property type="term" value="C:phosphatidylinositol 3-kinase complex, class III, type I"/>
    <property type="evidence" value="ECO:0007669"/>
    <property type="project" value="TreeGrafter"/>
</dbReference>
<dbReference type="Proteomes" id="UP001165160">
    <property type="component" value="Unassembled WGS sequence"/>
</dbReference>
<accession>A0A9W7CHK2</accession>
<sequence>MPSTRGFSLFSRPSTTSSTNGSSTNGSSTNGSSNDNNIIGTQAASSSSSSNNDTGLRDMNDCDCDSDDDDGINNIANLNDIPSPSDLQRAVQDLLTEKKKLSQKLDTVSTRRKSLNLCLQALESRRDIHVSKLHSLLSSRHTTLSTLLSLQTLTSATADHHRSLLSLHPLNDTFNISHSGPFGTINSFRLGRLQTVPVEWAEINAALGMSCLLLHTLSLSLPHLTFSHYTLHPCGSSSHISSSTKTYNLYSDEKFSIFGKRSLNEAVKGFLVCMHQAGVYVMEQDRTMSMPYELEVGKNNEVRVKGKKWEWGDLEEWTRVAKWVLCDLKWLVAFVGKHSG</sequence>
<proteinExistence type="inferred from homology"/>
<dbReference type="InterPro" id="IPR038274">
    <property type="entry name" value="Atg6/Beclin_C_sf"/>
</dbReference>
<evidence type="ECO:0000313" key="4">
    <source>
        <dbReference type="EMBL" id="GMI08793.1"/>
    </source>
</evidence>
<feature type="region of interest" description="Disordered" evidence="2">
    <location>
        <begin position="1"/>
        <end position="63"/>
    </location>
</feature>
<dbReference type="GO" id="GO:0034272">
    <property type="term" value="C:phosphatidylinositol 3-kinase complex, class III, type II"/>
    <property type="evidence" value="ECO:0007669"/>
    <property type="project" value="TreeGrafter"/>
</dbReference>
<gene>
    <name evidence="4" type="ORF">TrVE_jg6420</name>
</gene>
<dbReference type="InterPro" id="IPR040455">
    <property type="entry name" value="Atg6_BARA"/>
</dbReference>
<dbReference type="AlphaFoldDB" id="A0A9W7CHK2"/>
<reference evidence="5" key="1">
    <citation type="journal article" date="2023" name="Commun. Biol.">
        <title>Genome analysis of Parmales, the sister group of diatoms, reveals the evolutionary specialization of diatoms from phago-mixotrophs to photoautotrophs.</title>
        <authorList>
            <person name="Ban H."/>
            <person name="Sato S."/>
            <person name="Yoshikawa S."/>
            <person name="Yamada K."/>
            <person name="Nakamura Y."/>
            <person name="Ichinomiya M."/>
            <person name="Sato N."/>
            <person name="Blanc-Mathieu R."/>
            <person name="Endo H."/>
            <person name="Kuwata A."/>
            <person name="Ogata H."/>
        </authorList>
    </citation>
    <scope>NUCLEOTIDE SEQUENCE [LARGE SCALE GENOMIC DNA]</scope>
    <source>
        <strain evidence="5">NIES 3699</strain>
    </source>
</reference>
<dbReference type="GO" id="GO:0030674">
    <property type="term" value="F:protein-macromolecule adaptor activity"/>
    <property type="evidence" value="ECO:0007669"/>
    <property type="project" value="TreeGrafter"/>
</dbReference>
<dbReference type="GO" id="GO:0000407">
    <property type="term" value="C:phagophore assembly site"/>
    <property type="evidence" value="ECO:0007669"/>
    <property type="project" value="TreeGrafter"/>
</dbReference>
<organism evidence="4 5">
    <name type="scientific">Triparma verrucosa</name>
    <dbReference type="NCBI Taxonomy" id="1606542"/>
    <lineage>
        <taxon>Eukaryota</taxon>
        <taxon>Sar</taxon>
        <taxon>Stramenopiles</taxon>
        <taxon>Ochrophyta</taxon>
        <taxon>Bolidophyceae</taxon>
        <taxon>Parmales</taxon>
        <taxon>Triparmaceae</taxon>
        <taxon>Triparma</taxon>
    </lineage>
</organism>
<evidence type="ECO:0000259" key="3">
    <source>
        <dbReference type="Pfam" id="PF04111"/>
    </source>
</evidence>
<comment type="caution">
    <text evidence="4">The sequence shown here is derived from an EMBL/GenBank/DDBJ whole genome shotgun (WGS) entry which is preliminary data.</text>
</comment>
<dbReference type="GO" id="GO:0000423">
    <property type="term" value="P:mitophagy"/>
    <property type="evidence" value="ECO:0007669"/>
    <property type="project" value="TreeGrafter"/>
</dbReference>